<sequence>MTLRTKRLPRRAAALIPVALTAALLVPGGASHADDGTGFADPAAAAATWATTKLTDGTHASGDHGLTADIVLGLASTGTAGEVSERATDWLAEEAAAYITGGNEGAVFAGGVAKLALVASVQHRDPADFGGEDLTATLLDRLQDTGRFSDAGRAGDMSNQFTQTLAVLALDRTGDVPDSAVAFLASTRCADGGYPLSLRRNPDRCTSDTDSTGMAVQALLAVGRTADAEPGLDWLEGQQRDNGGFGYNAQSDPNSNSTALAVQALAAGGRQQAAAEGVDWLLTMQVGCDAPAADRGAVGYMEPVADGMALRATAQVIPALAGVALGDLDGADAEPGTVATDCAPDGPGGPGGSDEGGQDNGGQQGGGDQGGGDQGGDTGAGGAQTGAEGASDGSGGSDEGGTLGGGTADGTSTHGSDGTASGGTTTSGAASGTDGFGTTTGGAAAQGGTASGGLSPDGSLAGTGASGTQPLVWAAIALMFSGAAAYLIARKRRAAA</sequence>
<feature type="signal peptide" evidence="3">
    <location>
        <begin position="1"/>
        <end position="33"/>
    </location>
</feature>
<name>A0A1W7D3T1_9ACTN</name>
<evidence type="ECO:0000256" key="1">
    <source>
        <dbReference type="SAM" id="MobiDB-lite"/>
    </source>
</evidence>
<dbReference type="SUPFAM" id="SSF48239">
    <property type="entry name" value="Terpenoid cyclases/Protein prenyltransferases"/>
    <property type="match status" value="1"/>
</dbReference>
<evidence type="ECO:0000256" key="3">
    <source>
        <dbReference type="SAM" id="SignalP"/>
    </source>
</evidence>
<keyword evidence="5" id="KW-1185">Reference proteome</keyword>
<accession>A0A1W7D3T1</accession>
<dbReference type="Proteomes" id="UP000194218">
    <property type="component" value="Chromosome"/>
</dbReference>
<organism evidence="4 5">
    <name type="scientific">Streptomyces marincola</name>
    <dbReference type="NCBI Taxonomy" id="2878388"/>
    <lineage>
        <taxon>Bacteria</taxon>
        <taxon>Bacillati</taxon>
        <taxon>Actinomycetota</taxon>
        <taxon>Actinomycetes</taxon>
        <taxon>Kitasatosporales</taxon>
        <taxon>Streptomycetaceae</taxon>
        <taxon>Streptomyces</taxon>
    </lineage>
</organism>
<dbReference type="PANTHER" id="PTHR10559">
    <property type="entry name" value="TRANSCOBALAMIN-1/GASTRIC INTRINSIC FACTOR"/>
    <property type="match status" value="1"/>
</dbReference>
<dbReference type="OrthoDB" id="4842970at2"/>
<evidence type="ECO:0000313" key="5">
    <source>
        <dbReference type="Proteomes" id="UP000194218"/>
    </source>
</evidence>
<keyword evidence="2" id="KW-1133">Transmembrane helix</keyword>
<dbReference type="RefSeq" id="WP_086161420.1">
    <property type="nucleotide sequence ID" value="NZ_CP021121.1"/>
</dbReference>
<keyword evidence="2" id="KW-0472">Membrane</keyword>
<feature type="compositionally biased region" description="Low complexity" evidence="1">
    <location>
        <begin position="409"/>
        <end position="433"/>
    </location>
</feature>
<feature type="chain" id="PRO_5010855767" description="Prenyltransferase and squalene oxidase repeat-containing protein" evidence="3">
    <location>
        <begin position="34"/>
        <end position="496"/>
    </location>
</feature>
<gene>
    <name evidence="4" type="ORF">CAG99_24575</name>
</gene>
<feature type="compositionally biased region" description="Gly residues" evidence="1">
    <location>
        <begin position="392"/>
        <end position="408"/>
    </location>
</feature>
<keyword evidence="2" id="KW-0812">Transmembrane</keyword>
<evidence type="ECO:0000256" key="2">
    <source>
        <dbReference type="SAM" id="Phobius"/>
    </source>
</evidence>
<evidence type="ECO:0008006" key="6">
    <source>
        <dbReference type="Google" id="ProtNLM"/>
    </source>
</evidence>
<dbReference type="NCBIfam" id="TIGR01167">
    <property type="entry name" value="LPXTG_anchor"/>
    <property type="match status" value="1"/>
</dbReference>
<dbReference type="InterPro" id="IPR008930">
    <property type="entry name" value="Terpenoid_cyclase/PrenylTrfase"/>
</dbReference>
<feature type="compositionally biased region" description="Gly residues" evidence="1">
    <location>
        <begin position="346"/>
        <end position="384"/>
    </location>
</feature>
<reference evidence="4 5" key="1">
    <citation type="submission" date="2017-05" db="EMBL/GenBank/DDBJ databases">
        <title>Complete genome sequence of Streptomyces sp. SCSIO 03032 revealed the diverse biosynthetic pathways for its bioactive secondary metabolites.</title>
        <authorList>
            <person name="Ma L."/>
            <person name="Zhu Y."/>
            <person name="Zhang W."/>
            <person name="Zhang G."/>
            <person name="Tian X."/>
            <person name="Zhang S."/>
            <person name="Zhang C."/>
        </authorList>
    </citation>
    <scope>NUCLEOTIDE SEQUENCE [LARGE SCALE GENOMIC DNA]</scope>
    <source>
        <strain evidence="4 5">SCSIO 03032</strain>
    </source>
</reference>
<dbReference type="InterPro" id="IPR051588">
    <property type="entry name" value="Cobalamin_Transport"/>
</dbReference>
<keyword evidence="3" id="KW-0732">Signal</keyword>
<dbReference type="PANTHER" id="PTHR10559:SF18">
    <property type="entry name" value="TRANSCOBALAMIN II"/>
    <property type="match status" value="1"/>
</dbReference>
<dbReference type="Gene3D" id="1.50.10.20">
    <property type="match status" value="1"/>
</dbReference>
<protein>
    <recommendedName>
        <fullName evidence="6">Prenyltransferase and squalene oxidase repeat-containing protein</fullName>
    </recommendedName>
</protein>
<dbReference type="AlphaFoldDB" id="A0A1W7D3T1"/>
<dbReference type="KEGG" id="smao:CAG99_24575"/>
<feature type="transmembrane region" description="Helical" evidence="2">
    <location>
        <begin position="471"/>
        <end position="489"/>
    </location>
</feature>
<dbReference type="EMBL" id="CP021121">
    <property type="protein sequence ID" value="ARQ71579.1"/>
    <property type="molecule type" value="Genomic_DNA"/>
</dbReference>
<dbReference type="CDD" id="cd00688">
    <property type="entry name" value="ISOPREN_C2_like"/>
    <property type="match status" value="1"/>
</dbReference>
<evidence type="ECO:0000313" key="4">
    <source>
        <dbReference type="EMBL" id="ARQ71579.1"/>
    </source>
</evidence>
<proteinExistence type="predicted"/>
<feature type="region of interest" description="Disordered" evidence="1">
    <location>
        <begin position="335"/>
        <end position="450"/>
    </location>
</feature>